<dbReference type="KEGG" id="sman:C12CBH8_03680"/>
<keyword evidence="8" id="KW-1185">Reference proteome</keyword>
<gene>
    <name evidence="7" type="ORF">C12CBH8_03680</name>
</gene>
<sequence length="504" mass="54687">MNRWITKTAIVLAVCLSFSGCSMLEDGASSSAESSQVSSVSSQPEEQEGVIKQSVLKISYDSGDSLNPYTAQNRLNLDLSTLLYSSLVRLDASLNPSYDLASDIQLDGTQCIVTLREALFSDGSTVTAEDVVASMQLAMESTTYSGRFQNVDSVQAQDGNVAIHLKSADPYFVSTLDFPIIKQGTEESPVGSGRYVYEKDSASAKLTANPNYYGGEMSLSTIELVHMADQEAIQHALEINMLSFYVTDLSDGSTPGRFAAATQQLQLPNLVYAAISPKLDSTETSAIKRAISLAVDREQMALQAYSSYAAAATTPFMPGWTGIQEVEGWSSTADTKTAQELLNAEGYQREEATSPLTKDGKTLTVEILVNEENTARVQIAQLMAQSLNDLGMSASVNSLPFDQYQTAIERGKYDLYIGEMKLSPNMDLSALVEGDAQAKEQFDTLRSGGITMQQYVDGFEENPPFLPLCYRKGMMAYSRNIGGVENSSYADPFRGIESWTLGGN</sequence>
<dbReference type="GO" id="GO:0030313">
    <property type="term" value="C:cell envelope"/>
    <property type="evidence" value="ECO:0007669"/>
    <property type="project" value="UniProtKB-SubCell"/>
</dbReference>
<evidence type="ECO:0000256" key="3">
    <source>
        <dbReference type="ARBA" id="ARBA00022448"/>
    </source>
</evidence>
<dbReference type="Pfam" id="PF00496">
    <property type="entry name" value="SBP_bac_5"/>
    <property type="match status" value="1"/>
</dbReference>
<dbReference type="EMBL" id="AP023321">
    <property type="protein sequence ID" value="BCI59729.1"/>
    <property type="molecule type" value="Genomic_DNA"/>
</dbReference>
<dbReference type="RefSeq" id="WP_171846327.1">
    <property type="nucleotide sequence ID" value="NZ_AP023321.1"/>
</dbReference>
<evidence type="ECO:0000313" key="8">
    <source>
        <dbReference type="Proteomes" id="UP000593890"/>
    </source>
</evidence>
<evidence type="ECO:0000313" key="7">
    <source>
        <dbReference type="EMBL" id="BCI59729.1"/>
    </source>
</evidence>
<dbReference type="InterPro" id="IPR039424">
    <property type="entry name" value="SBP_5"/>
</dbReference>
<evidence type="ECO:0000256" key="2">
    <source>
        <dbReference type="ARBA" id="ARBA00005695"/>
    </source>
</evidence>
<keyword evidence="3" id="KW-0813">Transport</keyword>
<comment type="subcellular location">
    <subcellularLocation>
        <location evidence="1">Cell envelope</location>
    </subcellularLocation>
</comment>
<dbReference type="PANTHER" id="PTHR30290">
    <property type="entry name" value="PERIPLASMIC BINDING COMPONENT OF ABC TRANSPORTER"/>
    <property type="match status" value="1"/>
</dbReference>
<evidence type="ECO:0000256" key="5">
    <source>
        <dbReference type="SAM" id="SignalP"/>
    </source>
</evidence>
<dbReference type="Gene3D" id="3.10.105.10">
    <property type="entry name" value="Dipeptide-binding Protein, Domain 3"/>
    <property type="match status" value="1"/>
</dbReference>
<name>A0A7I8D2Q1_9FIRM</name>
<dbReference type="Gene3D" id="3.40.190.10">
    <property type="entry name" value="Periplasmic binding protein-like II"/>
    <property type="match status" value="1"/>
</dbReference>
<dbReference type="GO" id="GO:0043190">
    <property type="term" value="C:ATP-binding cassette (ABC) transporter complex"/>
    <property type="evidence" value="ECO:0007669"/>
    <property type="project" value="InterPro"/>
</dbReference>
<feature type="signal peptide" evidence="5">
    <location>
        <begin position="1"/>
        <end position="24"/>
    </location>
</feature>
<protein>
    <recommendedName>
        <fullName evidence="6">Solute-binding protein family 5 domain-containing protein</fullName>
    </recommendedName>
</protein>
<keyword evidence="4 5" id="KW-0732">Signal</keyword>
<dbReference type="AlphaFoldDB" id="A0A7I8D2Q1"/>
<reference evidence="8" key="1">
    <citation type="submission" date="2020-07" db="EMBL/GenBank/DDBJ databases">
        <title>Complete genome sequencing of Clostridia bacterium strain 12CBH8.</title>
        <authorList>
            <person name="Sakamoto M."/>
            <person name="Murakami T."/>
            <person name="Mori H."/>
        </authorList>
    </citation>
    <scope>NUCLEOTIDE SEQUENCE [LARGE SCALE GENOMIC DNA]</scope>
    <source>
        <strain evidence="8">12CBH8</strain>
    </source>
</reference>
<comment type="similarity">
    <text evidence="2">Belongs to the bacterial solute-binding protein 5 family.</text>
</comment>
<accession>A0A7I8D2Q1</accession>
<proteinExistence type="inferred from homology"/>
<dbReference type="GO" id="GO:0015833">
    <property type="term" value="P:peptide transport"/>
    <property type="evidence" value="ECO:0007669"/>
    <property type="project" value="TreeGrafter"/>
</dbReference>
<dbReference type="InterPro" id="IPR030678">
    <property type="entry name" value="Peptide/Ni-bd"/>
</dbReference>
<dbReference type="InterPro" id="IPR000914">
    <property type="entry name" value="SBP_5_dom"/>
</dbReference>
<dbReference type="PROSITE" id="PS51257">
    <property type="entry name" value="PROKAR_LIPOPROTEIN"/>
    <property type="match status" value="1"/>
</dbReference>
<dbReference type="PANTHER" id="PTHR30290:SF10">
    <property type="entry name" value="PERIPLASMIC OLIGOPEPTIDE-BINDING PROTEIN-RELATED"/>
    <property type="match status" value="1"/>
</dbReference>
<dbReference type="GO" id="GO:1904680">
    <property type="term" value="F:peptide transmembrane transporter activity"/>
    <property type="evidence" value="ECO:0007669"/>
    <property type="project" value="TreeGrafter"/>
</dbReference>
<evidence type="ECO:0000256" key="4">
    <source>
        <dbReference type="ARBA" id="ARBA00022729"/>
    </source>
</evidence>
<feature type="chain" id="PRO_5038491658" description="Solute-binding protein family 5 domain-containing protein" evidence="5">
    <location>
        <begin position="25"/>
        <end position="504"/>
    </location>
</feature>
<evidence type="ECO:0000256" key="1">
    <source>
        <dbReference type="ARBA" id="ARBA00004196"/>
    </source>
</evidence>
<feature type="domain" description="Solute-binding protein family 5" evidence="6">
    <location>
        <begin position="99"/>
        <end position="420"/>
    </location>
</feature>
<dbReference type="SUPFAM" id="SSF53850">
    <property type="entry name" value="Periplasmic binding protein-like II"/>
    <property type="match status" value="1"/>
</dbReference>
<dbReference type="GO" id="GO:0042597">
    <property type="term" value="C:periplasmic space"/>
    <property type="evidence" value="ECO:0007669"/>
    <property type="project" value="UniProtKB-ARBA"/>
</dbReference>
<dbReference type="Proteomes" id="UP000593890">
    <property type="component" value="Chromosome"/>
</dbReference>
<organism evidence="7 8">
    <name type="scientific">Solibaculum mannosilyticum</name>
    <dbReference type="NCBI Taxonomy" id="2780922"/>
    <lineage>
        <taxon>Bacteria</taxon>
        <taxon>Bacillati</taxon>
        <taxon>Bacillota</taxon>
        <taxon>Clostridia</taxon>
        <taxon>Eubacteriales</taxon>
        <taxon>Oscillospiraceae</taxon>
        <taxon>Solibaculum</taxon>
    </lineage>
</organism>
<dbReference type="PIRSF" id="PIRSF002741">
    <property type="entry name" value="MppA"/>
    <property type="match status" value="1"/>
</dbReference>
<evidence type="ECO:0000259" key="6">
    <source>
        <dbReference type="Pfam" id="PF00496"/>
    </source>
</evidence>